<evidence type="ECO:0000256" key="5">
    <source>
        <dbReference type="ARBA" id="ARBA00051722"/>
    </source>
</evidence>
<evidence type="ECO:0000313" key="6">
    <source>
        <dbReference type="EMBL" id="QOV18883.1"/>
    </source>
</evidence>
<proteinExistence type="inferred from homology"/>
<keyword evidence="7" id="KW-1185">Reference proteome</keyword>
<dbReference type="PANTHER" id="PTHR39181:SF1">
    <property type="entry name" value="TYROSINE-PROTEIN PHOSPHATASE YWQE"/>
    <property type="match status" value="1"/>
</dbReference>
<keyword evidence="4" id="KW-0904">Protein phosphatase</keyword>
<keyword evidence="3" id="KW-0378">Hydrolase</keyword>
<dbReference type="GO" id="GO:0030145">
    <property type="term" value="F:manganese ion binding"/>
    <property type="evidence" value="ECO:0007669"/>
    <property type="project" value="InterPro"/>
</dbReference>
<evidence type="ECO:0000256" key="1">
    <source>
        <dbReference type="ARBA" id="ARBA00005750"/>
    </source>
</evidence>
<dbReference type="PIRSF" id="PIRSF016557">
    <property type="entry name" value="Caps_synth_CpsB"/>
    <property type="match status" value="1"/>
</dbReference>
<evidence type="ECO:0000256" key="2">
    <source>
        <dbReference type="ARBA" id="ARBA00013064"/>
    </source>
</evidence>
<evidence type="ECO:0000256" key="4">
    <source>
        <dbReference type="ARBA" id="ARBA00022912"/>
    </source>
</evidence>
<dbReference type="AlphaFoldDB" id="A0A7M2REV7"/>
<evidence type="ECO:0000256" key="3">
    <source>
        <dbReference type="ARBA" id="ARBA00022801"/>
    </source>
</evidence>
<reference evidence="6 7" key="1">
    <citation type="submission" date="2020-10" db="EMBL/GenBank/DDBJ databases">
        <title>Blautia liquoris sp.nov., isolated from the mud in a fermentation cellar used for the production of Chinese strong-flavoured liquor.</title>
        <authorList>
            <person name="Lu L."/>
        </authorList>
    </citation>
    <scope>NUCLEOTIDE SEQUENCE [LARGE SCALE GENOMIC DNA]</scope>
    <source>
        <strain evidence="6 7">LZLJ-3</strain>
    </source>
</reference>
<dbReference type="InterPro" id="IPR016195">
    <property type="entry name" value="Pol/histidinol_Pase-like"/>
</dbReference>
<gene>
    <name evidence="6" type="ORF">INP51_12935</name>
</gene>
<name>A0A7M2REV7_9FIRM</name>
<dbReference type="GO" id="GO:0004725">
    <property type="term" value="F:protein tyrosine phosphatase activity"/>
    <property type="evidence" value="ECO:0007669"/>
    <property type="project" value="UniProtKB-EC"/>
</dbReference>
<dbReference type="SUPFAM" id="SSF89550">
    <property type="entry name" value="PHP domain-like"/>
    <property type="match status" value="1"/>
</dbReference>
<dbReference type="InterPro" id="IPR016667">
    <property type="entry name" value="Caps_polysacc_synth_CpsB/CapC"/>
</dbReference>
<evidence type="ECO:0000313" key="7">
    <source>
        <dbReference type="Proteomes" id="UP000593601"/>
    </source>
</evidence>
<dbReference type="EC" id="3.1.3.48" evidence="2"/>
<dbReference type="RefSeq" id="WP_193735244.1">
    <property type="nucleotide sequence ID" value="NZ_CP063304.1"/>
</dbReference>
<dbReference type="KEGG" id="bliq:INP51_12935"/>
<comment type="catalytic activity">
    <reaction evidence="5">
        <text>O-phospho-L-tyrosyl-[protein] + H2O = L-tyrosyl-[protein] + phosphate</text>
        <dbReference type="Rhea" id="RHEA:10684"/>
        <dbReference type="Rhea" id="RHEA-COMP:10136"/>
        <dbReference type="Rhea" id="RHEA-COMP:20101"/>
        <dbReference type="ChEBI" id="CHEBI:15377"/>
        <dbReference type="ChEBI" id="CHEBI:43474"/>
        <dbReference type="ChEBI" id="CHEBI:46858"/>
        <dbReference type="ChEBI" id="CHEBI:61978"/>
        <dbReference type="EC" id="3.1.3.48"/>
    </reaction>
</comment>
<dbReference type="Gene3D" id="3.20.20.140">
    <property type="entry name" value="Metal-dependent hydrolases"/>
    <property type="match status" value="1"/>
</dbReference>
<sequence length="241" mass="27946">MDNIYDIHCHILPEVDDGSRSMDESIQMLKKQYKDGVRTIILTPHYRKHMFETPEEKIVQKFGSLQQVAARKVSKDLRLFLGCELHTSMDMSELFEIRKHLTLAGSSFVLTEFSNSDSEEYIKERCYQLLSNGYQPILAHIERYEATYKDLDFVDELRQMGAAVQVNAESIIGKSGHGVKKYCKRLMKENLLDFVGSDSHRSDQRIPRMGECAAYMQKKMGTTYTRHILEENPSEILKENH</sequence>
<protein>
    <recommendedName>
        <fullName evidence="2">protein-tyrosine-phosphatase</fullName>
        <ecNumber evidence="2">3.1.3.48</ecNumber>
    </recommendedName>
</protein>
<dbReference type="Pfam" id="PF19567">
    <property type="entry name" value="CpsB_CapC"/>
    <property type="match status" value="1"/>
</dbReference>
<organism evidence="6 7">
    <name type="scientific">Blautia liquoris</name>
    <dbReference type="NCBI Taxonomy" id="2779518"/>
    <lineage>
        <taxon>Bacteria</taxon>
        <taxon>Bacillati</taxon>
        <taxon>Bacillota</taxon>
        <taxon>Clostridia</taxon>
        <taxon>Lachnospirales</taxon>
        <taxon>Lachnospiraceae</taxon>
        <taxon>Blautia</taxon>
    </lineage>
</organism>
<dbReference type="EMBL" id="CP063304">
    <property type="protein sequence ID" value="QOV18883.1"/>
    <property type="molecule type" value="Genomic_DNA"/>
</dbReference>
<dbReference type="PANTHER" id="PTHR39181">
    <property type="entry name" value="TYROSINE-PROTEIN PHOSPHATASE YWQE"/>
    <property type="match status" value="1"/>
</dbReference>
<accession>A0A7M2REV7</accession>
<comment type="similarity">
    <text evidence="1">Belongs to the metallo-dependent hydrolases superfamily. CpsB/CapC family.</text>
</comment>
<dbReference type="Proteomes" id="UP000593601">
    <property type="component" value="Chromosome"/>
</dbReference>